<dbReference type="PANTHER" id="PTHR10281:SF76">
    <property type="entry name" value="CALCUTTA CUP-RELATED"/>
    <property type="match status" value="1"/>
</dbReference>
<dbReference type="OMA" id="PRRELCQ"/>
<dbReference type="SUPFAM" id="SSF55856">
    <property type="entry name" value="Cytochrome b5-like heme/steroid binding domain"/>
    <property type="match status" value="1"/>
</dbReference>
<accession>R7YL57</accession>
<dbReference type="GO" id="GO:0012505">
    <property type="term" value="C:endomembrane system"/>
    <property type="evidence" value="ECO:0007669"/>
    <property type="project" value="TreeGrafter"/>
</dbReference>
<sequence>MVTGESVAWGYRPWWSRGEQVKAWWNGPIHLTDIELSAYSGTDPTKPIYVGLNGTIYDVSAGRHFYGPGGSYHFFAGRDAARAFVTGCFEEDLTPDLRGVEEMFIPVDPPDAPQPTKAELKNRRAREMKVAKRKVRETLEGWAKTFRGESGRPYFLAGEIVREEGWLEKLPKRELCEAAKKARPKRKQGE</sequence>
<dbReference type="FunFam" id="3.10.120.10:FF:000018">
    <property type="entry name" value="Heme/steroid binding domain protein, putative"/>
    <property type="match status" value="1"/>
</dbReference>
<proteinExistence type="inferred from homology"/>
<evidence type="ECO:0000313" key="4">
    <source>
        <dbReference type="Proteomes" id="UP000016924"/>
    </source>
</evidence>
<dbReference type="SMART" id="SM01117">
    <property type="entry name" value="Cyt-b5"/>
    <property type="match status" value="1"/>
</dbReference>
<dbReference type="InterPro" id="IPR001199">
    <property type="entry name" value="Cyt_B5-like_heme/steroid-bd"/>
</dbReference>
<dbReference type="EMBL" id="JH767558">
    <property type="protein sequence ID" value="EON62386.1"/>
    <property type="molecule type" value="Genomic_DNA"/>
</dbReference>
<dbReference type="PANTHER" id="PTHR10281">
    <property type="entry name" value="MEMBRANE-ASSOCIATED PROGESTERONE RECEPTOR COMPONENT-RELATED"/>
    <property type="match status" value="1"/>
</dbReference>
<dbReference type="GeneID" id="19898919"/>
<evidence type="ECO:0000256" key="1">
    <source>
        <dbReference type="ARBA" id="ARBA00038357"/>
    </source>
</evidence>
<evidence type="ECO:0000259" key="2">
    <source>
        <dbReference type="SMART" id="SM01117"/>
    </source>
</evidence>
<keyword evidence="4" id="KW-1185">Reference proteome</keyword>
<dbReference type="STRING" id="1168221.R7YL57"/>
<dbReference type="InterPro" id="IPR036400">
    <property type="entry name" value="Cyt_B5-like_heme/steroid_sf"/>
</dbReference>
<dbReference type="GO" id="GO:0016020">
    <property type="term" value="C:membrane"/>
    <property type="evidence" value="ECO:0007669"/>
    <property type="project" value="TreeGrafter"/>
</dbReference>
<dbReference type="eggNOG" id="KOG1110">
    <property type="taxonomic scope" value="Eukaryota"/>
</dbReference>
<feature type="domain" description="Cytochrome b5 heme-binding" evidence="2">
    <location>
        <begin position="31"/>
        <end position="121"/>
    </location>
</feature>
<dbReference type="RefSeq" id="XP_007777703.1">
    <property type="nucleotide sequence ID" value="XM_007779513.1"/>
</dbReference>
<dbReference type="OrthoDB" id="10257697at2759"/>
<dbReference type="Pfam" id="PF00173">
    <property type="entry name" value="Cyt-b5"/>
    <property type="match status" value="1"/>
</dbReference>
<gene>
    <name evidence="3" type="ORF">W97_01608</name>
</gene>
<dbReference type="AlphaFoldDB" id="R7YL57"/>
<dbReference type="Proteomes" id="UP000016924">
    <property type="component" value="Unassembled WGS sequence"/>
</dbReference>
<comment type="similarity">
    <text evidence="1">Belongs to the cytochrome b5 family. MAPR subfamily.</text>
</comment>
<evidence type="ECO:0000313" key="3">
    <source>
        <dbReference type="EMBL" id="EON62386.1"/>
    </source>
</evidence>
<dbReference type="HOGENOM" id="CLU_070889_0_1_1"/>
<dbReference type="Gene3D" id="3.10.120.10">
    <property type="entry name" value="Cytochrome b5-like heme/steroid binding domain"/>
    <property type="match status" value="1"/>
</dbReference>
<protein>
    <recommendedName>
        <fullName evidence="2">Cytochrome b5 heme-binding domain-containing protein</fullName>
    </recommendedName>
</protein>
<dbReference type="InterPro" id="IPR050577">
    <property type="entry name" value="MAPR/NEUFC/NENF-like"/>
</dbReference>
<name>R7YL57_CONA1</name>
<organism evidence="3 4">
    <name type="scientific">Coniosporium apollinis (strain CBS 100218)</name>
    <name type="common">Rock-inhabiting black yeast</name>
    <dbReference type="NCBI Taxonomy" id="1168221"/>
    <lineage>
        <taxon>Eukaryota</taxon>
        <taxon>Fungi</taxon>
        <taxon>Dikarya</taxon>
        <taxon>Ascomycota</taxon>
        <taxon>Pezizomycotina</taxon>
        <taxon>Dothideomycetes</taxon>
        <taxon>Dothideomycetes incertae sedis</taxon>
        <taxon>Coniosporium</taxon>
    </lineage>
</organism>
<reference evidence="4" key="1">
    <citation type="submission" date="2012-06" db="EMBL/GenBank/DDBJ databases">
        <title>The genome sequence of Coniosporium apollinis CBS 100218.</title>
        <authorList>
            <consortium name="The Broad Institute Genome Sequencing Platform"/>
            <person name="Cuomo C."/>
            <person name="Gorbushina A."/>
            <person name="Noack S."/>
            <person name="Walker B."/>
            <person name="Young S.K."/>
            <person name="Zeng Q."/>
            <person name="Gargeya S."/>
            <person name="Fitzgerald M."/>
            <person name="Haas B."/>
            <person name="Abouelleil A."/>
            <person name="Alvarado L."/>
            <person name="Arachchi H.M."/>
            <person name="Berlin A.M."/>
            <person name="Chapman S.B."/>
            <person name="Goldberg J."/>
            <person name="Griggs A."/>
            <person name="Gujja S."/>
            <person name="Hansen M."/>
            <person name="Howarth C."/>
            <person name="Imamovic A."/>
            <person name="Larimer J."/>
            <person name="McCowan C."/>
            <person name="Montmayeur A."/>
            <person name="Murphy C."/>
            <person name="Neiman D."/>
            <person name="Pearson M."/>
            <person name="Priest M."/>
            <person name="Roberts A."/>
            <person name="Saif S."/>
            <person name="Shea T."/>
            <person name="Sisk P."/>
            <person name="Sykes S."/>
            <person name="Wortman J."/>
            <person name="Nusbaum C."/>
            <person name="Birren B."/>
        </authorList>
    </citation>
    <scope>NUCLEOTIDE SEQUENCE [LARGE SCALE GENOMIC DNA]</scope>
    <source>
        <strain evidence="4">CBS 100218</strain>
    </source>
</reference>